<accession>K3VD63</accession>
<dbReference type="AlphaFoldDB" id="K3VD63"/>
<sequence>MSRPNLPLDIQLNILGYLLSMGEHEDSIEKSILATVSKPWQDAIERKLFRSLTVNLLDLKDFCVYTKDRTHLVKHILLELNLCKLDRGPTISRNCFQAATWILFGILSTWHNRDITLEIGILPCIERRDKCPKTNHIHPMGSVPRCRSPDTVFKEIFELPSEMLFGGVLAESEPAWHNKASSLLGRMDLGFQPSMECYIPSVKCISKLLIRRRYFPNISSLTLARIMLALPSLESVHIERWCYGDLLLDTLYDMKFRAFFRVPRSCKNISFYEESDTAYHRRVTRPRESQPNTTLRESLVEEAGHLENIAVSFSFDAVSFFTPPFTSDFKELKTLALTSPTMVSKEYGVVDDFLCATAKVAKGMPKLETLELWYFSSPSFMPPHPTPSCAGIFTYQRLDRYSSCISWKSTRSFKMSEETRESWKGVVDVEGAEFSVEHLDLDPDQLTSIGKLYPYLALRDRILHGITWTEA</sequence>
<organism evidence="2 3">
    <name type="scientific">Fusarium pseudograminearum (strain CS3096)</name>
    <name type="common">Wheat and barley crown-rot fungus</name>
    <dbReference type="NCBI Taxonomy" id="1028729"/>
    <lineage>
        <taxon>Eukaryota</taxon>
        <taxon>Fungi</taxon>
        <taxon>Dikarya</taxon>
        <taxon>Ascomycota</taxon>
        <taxon>Pezizomycotina</taxon>
        <taxon>Sordariomycetes</taxon>
        <taxon>Hypocreomycetidae</taxon>
        <taxon>Hypocreales</taxon>
        <taxon>Nectriaceae</taxon>
        <taxon>Fusarium</taxon>
    </lineage>
</organism>
<gene>
    <name evidence="2" type="ORF">FPSE_09575</name>
</gene>
<keyword evidence="3" id="KW-1185">Reference proteome</keyword>
<protein>
    <recommendedName>
        <fullName evidence="1">DUF6546 domain-containing protein</fullName>
    </recommendedName>
</protein>
<feature type="domain" description="DUF6546" evidence="1">
    <location>
        <begin position="262"/>
        <end position="464"/>
    </location>
</feature>
<name>K3VD63_FUSPC</name>
<dbReference type="HOGENOM" id="CLU_023464_2_1_1"/>
<dbReference type="InterPro" id="IPR046676">
    <property type="entry name" value="DUF6546"/>
</dbReference>
<reference evidence="2 3" key="1">
    <citation type="journal article" date="2012" name="PLoS Pathog.">
        <title>Comparative pathogenomics reveals horizontally acquired novel virulence genes in fungi infecting cereal hosts.</title>
        <authorList>
            <person name="Gardiner D.M."/>
            <person name="McDonald M.C."/>
            <person name="Covarelli L."/>
            <person name="Solomon P.S."/>
            <person name="Rusu A.G."/>
            <person name="Marshall M."/>
            <person name="Kazan K."/>
            <person name="Chakraborty S."/>
            <person name="McDonald B.A."/>
            <person name="Manners J.M."/>
        </authorList>
    </citation>
    <scope>NUCLEOTIDE SEQUENCE [LARGE SCALE GENOMIC DNA]</scope>
    <source>
        <strain evidence="2 3">CS3096</strain>
    </source>
</reference>
<dbReference type="RefSeq" id="XP_009260967.1">
    <property type="nucleotide sequence ID" value="XM_009262692.1"/>
</dbReference>
<dbReference type="KEGG" id="fpu:FPSE_09575"/>
<dbReference type="OrthoDB" id="5333491at2759"/>
<comment type="caution">
    <text evidence="2">The sequence shown here is derived from an EMBL/GenBank/DDBJ whole genome shotgun (WGS) entry which is preliminary data.</text>
</comment>
<dbReference type="Proteomes" id="UP000007978">
    <property type="component" value="Chromosome 2"/>
</dbReference>
<dbReference type="GeneID" id="20368192"/>
<evidence type="ECO:0000313" key="2">
    <source>
        <dbReference type="EMBL" id="EKJ70358.1"/>
    </source>
</evidence>
<dbReference type="eggNOG" id="ENOG502T55K">
    <property type="taxonomic scope" value="Eukaryota"/>
</dbReference>
<evidence type="ECO:0000259" key="1">
    <source>
        <dbReference type="Pfam" id="PF20183"/>
    </source>
</evidence>
<proteinExistence type="predicted"/>
<dbReference type="Pfam" id="PF20183">
    <property type="entry name" value="DUF6546"/>
    <property type="match status" value="1"/>
</dbReference>
<dbReference type="EMBL" id="AFNW01000311">
    <property type="protein sequence ID" value="EKJ70358.1"/>
    <property type="molecule type" value="Genomic_DNA"/>
</dbReference>
<evidence type="ECO:0000313" key="3">
    <source>
        <dbReference type="Proteomes" id="UP000007978"/>
    </source>
</evidence>